<protein>
    <submittedName>
        <fullName evidence="1">Uncharacterized protein</fullName>
    </submittedName>
</protein>
<reference evidence="1" key="1">
    <citation type="submission" date="2020-05" db="UniProtKB">
        <authorList>
            <consortium name="EnsemblMetazoa"/>
        </authorList>
    </citation>
    <scope>IDENTIFICATION</scope>
    <source>
        <strain evidence="1">MAF</strain>
    </source>
</reference>
<accession>A0A182UMJ8</accession>
<dbReference type="Proteomes" id="UP000075903">
    <property type="component" value="Unassembled WGS sequence"/>
</dbReference>
<keyword evidence="2" id="KW-1185">Reference proteome</keyword>
<evidence type="ECO:0000313" key="2">
    <source>
        <dbReference type="Proteomes" id="UP000075903"/>
    </source>
</evidence>
<proteinExistence type="predicted"/>
<name>A0A182UMJ8_ANOME</name>
<dbReference type="VEuPathDB" id="VectorBase:AMEM000444"/>
<dbReference type="AlphaFoldDB" id="A0A182UMJ8"/>
<dbReference type="EnsemblMetazoa" id="AMEM000444-RA">
    <property type="protein sequence ID" value="AMEM000444-PA"/>
    <property type="gene ID" value="AMEM000444"/>
</dbReference>
<evidence type="ECO:0000313" key="1">
    <source>
        <dbReference type="EnsemblMetazoa" id="AMEM000444-PA"/>
    </source>
</evidence>
<organism evidence="1 2">
    <name type="scientific">Anopheles merus</name>
    <name type="common">Mosquito</name>
    <dbReference type="NCBI Taxonomy" id="30066"/>
    <lineage>
        <taxon>Eukaryota</taxon>
        <taxon>Metazoa</taxon>
        <taxon>Ecdysozoa</taxon>
        <taxon>Arthropoda</taxon>
        <taxon>Hexapoda</taxon>
        <taxon>Insecta</taxon>
        <taxon>Pterygota</taxon>
        <taxon>Neoptera</taxon>
        <taxon>Endopterygota</taxon>
        <taxon>Diptera</taxon>
        <taxon>Nematocera</taxon>
        <taxon>Culicoidea</taxon>
        <taxon>Culicidae</taxon>
        <taxon>Anophelinae</taxon>
        <taxon>Anopheles</taxon>
    </lineage>
</organism>
<sequence length="110" mass="12076">MMVTPVGGPRISVRPQPDTLSFLPGVALLSKFCSGRQIERRKSVNGGVCSIRISAMSCCWLLDSESYSGCGMTACGTRSIISSEQSFRSFSYTQSGLVWMLYSRSRTNFL</sequence>